<dbReference type="EC" id="2.1.1.222" evidence="3"/>
<dbReference type="SUPFAM" id="SSF53335">
    <property type="entry name" value="S-adenosyl-L-methionine-dependent methyltransferases"/>
    <property type="match status" value="1"/>
</dbReference>
<sequence>MTPASSRSSAAGRRPGDDRFRWDWHRGTPPGAELLGDLTDLVVAELGSGAGHRAAHLARTGQPAGIVAVDHDVHRTADARAHYGHLPLLRLVQADAAVHMSGHPRGFDVVYSVFGALDFADPHLLLPAVARGLRPGGLLAFSTLAPDLGHQPRPAARRRPPQDTAAWHQLLDRHGFDVMATDTLQGPDDHTRPRITNVYRAVRR</sequence>
<organism evidence="3 4">
    <name type="scientific">Streptomyces galilaeus</name>
    <dbReference type="NCBI Taxonomy" id="33899"/>
    <lineage>
        <taxon>Bacteria</taxon>
        <taxon>Bacillati</taxon>
        <taxon>Actinomycetota</taxon>
        <taxon>Actinomycetes</taxon>
        <taxon>Kitasatosporales</taxon>
        <taxon>Streptomycetaceae</taxon>
        <taxon>Streptomyces</taxon>
    </lineage>
</organism>
<dbReference type="GO" id="GO:0061542">
    <property type="term" value="F:3-demethylubiquinol 3-O-methyltransferase activity"/>
    <property type="evidence" value="ECO:0007669"/>
    <property type="project" value="UniProtKB-EC"/>
</dbReference>
<dbReference type="CDD" id="cd02440">
    <property type="entry name" value="AdoMet_MTases"/>
    <property type="match status" value="1"/>
</dbReference>
<feature type="region of interest" description="Disordered" evidence="1">
    <location>
        <begin position="1"/>
        <end position="21"/>
    </location>
</feature>
<evidence type="ECO:0000259" key="2">
    <source>
        <dbReference type="Pfam" id="PF08241"/>
    </source>
</evidence>
<name>A0ABW9IJQ7_STRGJ</name>
<dbReference type="RefSeq" id="WP_365267399.1">
    <property type="nucleotide sequence ID" value="NZ_JBJVMW010000008.1"/>
</dbReference>
<comment type="caution">
    <text evidence="3">The sequence shown here is derived from an EMBL/GenBank/DDBJ whole genome shotgun (WGS) entry which is preliminary data.</text>
</comment>
<evidence type="ECO:0000313" key="4">
    <source>
        <dbReference type="Proteomes" id="UP001631993"/>
    </source>
</evidence>
<dbReference type="InterPro" id="IPR029063">
    <property type="entry name" value="SAM-dependent_MTases_sf"/>
</dbReference>
<dbReference type="Pfam" id="PF08241">
    <property type="entry name" value="Methyltransf_11"/>
    <property type="match status" value="1"/>
</dbReference>
<dbReference type="EMBL" id="JBJVNE010000008">
    <property type="protein sequence ID" value="MFM9648158.1"/>
    <property type="molecule type" value="Genomic_DNA"/>
</dbReference>
<feature type="compositionally biased region" description="Low complexity" evidence="1">
    <location>
        <begin position="1"/>
        <end position="13"/>
    </location>
</feature>
<dbReference type="Proteomes" id="UP001631993">
    <property type="component" value="Unassembled WGS sequence"/>
</dbReference>
<reference evidence="3 4" key="1">
    <citation type="submission" date="2024-12" db="EMBL/GenBank/DDBJ databases">
        <title>Forecasting of Potato common scab and diversities of Pathogenic streptomyces spp. in china.</title>
        <authorList>
            <person name="Handique U."/>
            <person name="Wu J."/>
        </authorList>
    </citation>
    <scope>NUCLEOTIDE SEQUENCE [LARGE SCALE GENOMIC DNA]</scope>
    <source>
        <strain evidence="3 4">ZRIMU1585</strain>
    </source>
</reference>
<accession>A0ABW9IJQ7</accession>
<feature type="domain" description="Methyltransferase type 11" evidence="2">
    <location>
        <begin position="45"/>
        <end position="141"/>
    </location>
</feature>
<dbReference type="GO" id="GO:0032259">
    <property type="term" value="P:methylation"/>
    <property type="evidence" value="ECO:0007669"/>
    <property type="project" value="UniProtKB-KW"/>
</dbReference>
<evidence type="ECO:0000313" key="3">
    <source>
        <dbReference type="EMBL" id="MFM9648158.1"/>
    </source>
</evidence>
<gene>
    <name evidence="3" type="ORF">ACKI1S_18635</name>
</gene>
<dbReference type="GO" id="GO:0102208">
    <property type="term" value="F:2-polyprenyl-6-hydroxyphenol methylase activity"/>
    <property type="evidence" value="ECO:0007669"/>
    <property type="project" value="UniProtKB-EC"/>
</dbReference>
<protein>
    <submittedName>
        <fullName evidence="3">Class I SAM-dependent methyltransferase</fullName>
        <ecNumber evidence="3">2.1.1.222</ecNumber>
        <ecNumber evidence="3">2.1.1.64</ecNumber>
    </submittedName>
</protein>
<dbReference type="InterPro" id="IPR013216">
    <property type="entry name" value="Methyltransf_11"/>
</dbReference>
<keyword evidence="3" id="KW-0808">Transferase</keyword>
<keyword evidence="3" id="KW-0489">Methyltransferase</keyword>
<keyword evidence="4" id="KW-1185">Reference proteome</keyword>
<proteinExistence type="predicted"/>
<dbReference type="EC" id="2.1.1.64" evidence="3"/>
<evidence type="ECO:0000256" key="1">
    <source>
        <dbReference type="SAM" id="MobiDB-lite"/>
    </source>
</evidence>
<dbReference type="Gene3D" id="3.40.50.150">
    <property type="entry name" value="Vaccinia Virus protein VP39"/>
    <property type="match status" value="1"/>
</dbReference>